<feature type="region of interest" description="Disordered" evidence="1">
    <location>
        <begin position="1"/>
        <end position="90"/>
    </location>
</feature>
<evidence type="ECO:0000313" key="2">
    <source>
        <dbReference type="EMBL" id="OWY90538.1"/>
    </source>
</evidence>
<evidence type="ECO:0000256" key="1">
    <source>
        <dbReference type="SAM" id="MobiDB-lite"/>
    </source>
</evidence>
<dbReference type="Proteomes" id="UP000198211">
    <property type="component" value="Unassembled WGS sequence"/>
</dbReference>
<organism evidence="2 3">
    <name type="scientific">Phytophthora megakarya</name>
    <dbReference type="NCBI Taxonomy" id="4795"/>
    <lineage>
        <taxon>Eukaryota</taxon>
        <taxon>Sar</taxon>
        <taxon>Stramenopiles</taxon>
        <taxon>Oomycota</taxon>
        <taxon>Peronosporomycetes</taxon>
        <taxon>Peronosporales</taxon>
        <taxon>Peronosporaceae</taxon>
        <taxon>Phytophthora</taxon>
    </lineage>
</organism>
<feature type="compositionally biased region" description="Basic and acidic residues" evidence="1">
    <location>
        <begin position="1"/>
        <end position="12"/>
    </location>
</feature>
<keyword evidence="2" id="KW-0548">Nucleotidyltransferase</keyword>
<dbReference type="SUPFAM" id="SSF56672">
    <property type="entry name" value="DNA/RNA polymerases"/>
    <property type="match status" value="1"/>
</dbReference>
<evidence type="ECO:0000313" key="3">
    <source>
        <dbReference type="Proteomes" id="UP000198211"/>
    </source>
</evidence>
<protein>
    <submittedName>
        <fullName evidence="2">Reverse transcriptase</fullName>
    </submittedName>
</protein>
<proteinExistence type="predicted"/>
<accession>A0A225UC10</accession>
<dbReference type="GO" id="GO:0003964">
    <property type="term" value="F:RNA-directed DNA polymerase activity"/>
    <property type="evidence" value="ECO:0007669"/>
    <property type="project" value="UniProtKB-KW"/>
</dbReference>
<comment type="caution">
    <text evidence="2">The sequence shown here is derived from an EMBL/GenBank/DDBJ whole genome shotgun (WGS) entry which is preliminary data.</text>
</comment>
<dbReference type="Gene3D" id="3.10.10.10">
    <property type="entry name" value="HIV Type 1 Reverse Transcriptase, subunit A, domain 1"/>
    <property type="match status" value="1"/>
</dbReference>
<keyword evidence="3" id="KW-1185">Reference proteome</keyword>
<dbReference type="EMBL" id="NBNE01022657">
    <property type="protein sequence ID" value="OWY90538.1"/>
    <property type="molecule type" value="Genomic_DNA"/>
</dbReference>
<dbReference type="OrthoDB" id="120907at2759"/>
<keyword evidence="2" id="KW-0808">Transferase</keyword>
<reference evidence="3" key="1">
    <citation type="submission" date="2017-03" db="EMBL/GenBank/DDBJ databases">
        <title>Phytopthora megakarya and P. palmivora, two closely related causual agents of cacao black pod achieved similar genome size and gene model numbers by different mechanisms.</title>
        <authorList>
            <person name="Ali S."/>
            <person name="Shao J."/>
            <person name="Larry D.J."/>
            <person name="Kronmiller B."/>
            <person name="Shen D."/>
            <person name="Strem M.D."/>
            <person name="Melnick R.L."/>
            <person name="Guiltinan M.J."/>
            <person name="Tyler B.M."/>
            <person name="Meinhardt L.W."/>
            <person name="Bailey B.A."/>
        </authorList>
    </citation>
    <scope>NUCLEOTIDE SEQUENCE [LARGE SCALE GENOMIC DNA]</scope>
    <source>
        <strain evidence="3">zdho120</strain>
    </source>
</reference>
<sequence length="304" mass="33813">MEGLREEDSRGEVEDDSLDQLHPRGQDQRTSPSERGGSDSMMSVRPGTGHVTGDPLNDKCTTSMSKKTDMDPSPVVEDQPGTSDLDLTWDSDQDYDECVYYHEGSDLYAEDVDGQMAVLPEVPVTTEDVRIEDIQLCGSDNQTPEEIERLRQKIWKSRHFLIGKRNALPPAARGVVCDIDVGGARPIALKCRKLRIQFREKLADLIKGLLSAKMINYSRSPWASPIVVIIKKMGWTSGYPDTSDGKPNALDQRSTRRSGVDALVLFFGYGKWILGSENDGSRSFNLGFYHSYLGYLSGIECLLA</sequence>
<name>A0A225UC10_9STRA</name>
<dbReference type="AlphaFoldDB" id="A0A225UC10"/>
<dbReference type="InterPro" id="IPR043502">
    <property type="entry name" value="DNA/RNA_pol_sf"/>
</dbReference>
<gene>
    <name evidence="2" type="ORF">PHMEG_00041296</name>
</gene>
<keyword evidence="2" id="KW-0695">RNA-directed DNA polymerase</keyword>